<evidence type="ECO:0000313" key="21">
    <source>
        <dbReference type="EMBL" id="MCG4765621.1"/>
    </source>
</evidence>
<dbReference type="EMBL" id="CZAL01000019">
    <property type="protein sequence ID" value="CUP84965.1"/>
    <property type="molecule type" value="Genomic_DNA"/>
</dbReference>
<evidence type="ECO:0000256" key="1">
    <source>
        <dbReference type="ARBA" id="ARBA00004651"/>
    </source>
</evidence>
<accession>A0A174RP87</accession>
<reference evidence="20" key="2">
    <citation type="submission" date="2021-02" db="EMBL/GenBank/DDBJ databases">
        <title>Metagenome-assembled genomes from human diarrheal sample B26.</title>
        <authorList>
            <person name="Ateba T.P."/>
            <person name="Alayande K.A."/>
            <person name="Mwanza M."/>
        </authorList>
    </citation>
    <scope>NUCLEOTIDE SEQUENCE</scope>
    <source>
        <strain evidence="20">06WH</strain>
    </source>
</reference>
<dbReference type="Proteomes" id="UP000095706">
    <property type="component" value="Unassembled WGS sequence"/>
</dbReference>
<dbReference type="AlphaFoldDB" id="A0A174RP87"/>
<evidence type="ECO:0000313" key="18">
    <source>
        <dbReference type="EMBL" id="CUO42860.1"/>
    </source>
</evidence>
<feature type="transmembrane region" description="Helical" evidence="17">
    <location>
        <begin position="103"/>
        <end position="125"/>
    </location>
</feature>
<dbReference type="GeneID" id="79855489"/>
<dbReference type="PANTHER" id="PTHR30622:SF2">
    <property type="entry name" value="UNDECAPRENYL-DIPHOSPHATASE"/>
    <property type="match status" value="1"/>
</dbReference>
<name>A0A174RP87_9FIRM</name>
<evidence type="ECO:0000256" key="17">
    <source>
        <dbReference type="HAMAP-Rule" id="MF_01006"/>
    </source>
</evidence>
<evidence type="ECO:0000313" key="23">
    <source>
        <dbReference type="Proteomes" id="UP000095709"/>
    </source>
</evidence>
<sequence length="288" mass="31910">MTVIEALFLGLIQGITEFLPISSSAHLIIFRHFMKIEDTQTVFFNVLLHFGSMIAILLTFSKEWKRLFLALCGIIIDLFHNLKEHFSSQHQERKQYRKVLGSNYRMLAFLLILTTIPTAVIGGMIQSLVTLTSSNLLAPGVGLYLTAILLVVADMLPEGEKTQKNLKPKDALIAGFFQGFSTIPGLSRLGSTISACVIGGMTRSYAVKYSLIVSVPAIIGATIVEIATMGKNKIVFHPVYLVGVFMAALAGYFTIRILMRVVKKRKLKYFALYCLLVGTFSIAGYFLL</sequence>
<comment type="miscellaneous">
    <text evidence="17">Bacitracin is thought to be involved in the inhibition of peptidoglycan synthesis by sequestering undecaprenyl diphosphate, thereby reducing the pool of lipid carrier available.</text>
</comment>
<dbReference type="GO" id="GO:0071555">
    <property type="term" value="P:cell wall organization"/>
    <property type="evidence" value="ECO:0007669"/>
    <property type="project" value="UniProtKB-KW"/>
</dbReference>
<feature type="transmembrane region" description="Helical" evidence="17">
    <location>
        <begin position="6"/>
        <end position="30"/>
    </location>
</feature>
<evidence type="ECO:0000313" key="20">
    <source>
        <dbReference type="EMBL" id="MBN2953979.1"/>
    </source>
</evidence>
<organism evidence="19 23">
    <name type="scientific">Fusicatenibacter saccharivorans</name>
    <dbReference type="NCBI Taxonomy" id="1150298"/>
    <lineage>
        <taxon>Bacteria</taxon>
        <taxon>Bacillati</taxon>
        <taxon>Bacillota</taxon>
        <taxon>Clostridia</taxon>
        <taxon>Lachnospirales</taxon>
        <taxon>Lachnospiraceae</taxon>
        <taxon>Fusicatenibacter</taxon>
    </lineage>
</organism>
<keyword evidence="11 17" id="KW-0472">Membrane</keyword>
<evidence type="ECO:0000256" key="4">
    <source>
        <dbReference type="ARBA" id="ARBA00021581"/>
    </source>
</evidence>
<dbReference type="EMBL" id="JAKNFS010000010">
    <property type="protein sequence ID" value="MCG4765621.1"/>
    <property type="molecule type" value="Genomic_DNA"/>
</dbReference>
<evidence type="ECO:0000256" key="9">
    <source>
        <dbReference type="ARBA" id="ARBA00022984"/>
    </source>
</evidence>
<evidence type="ECO:0000256" key="16">
    <source>
        <dbReference type="ARBA" id="ARBA00047594"/>
    </source>
</evidence>
<dbReference type="GO" id="GO:0050380">
    <property type="term" value="F:undecaprenyl-diphosphatase activity"/>
    <property type="evidence" value="ECO:0007669"/>
    <property type="project" value="UniProtKB-UniRule"/>
</dbReference>
<feature type="transmembrane region" description="Helical" evidence="17">
    <location>
        <begin position="42"/>
        <end position="60"/>
    </location>
</feature>
<dbReference type="EMBL" id="CYYV01000009">
    <property type="protein sequence ID" value="CUO42860.1"/>
    <property type="molecule type" value="Genomic_DNA"/>
</dbReference>
<reference evidence="22 23" key="1">
    <citation type="submission" date="2015-09" db="EMBL/GenBank/DDBJ databases">
        <authorList>
            <consortium name="Pathogen Informatics"/>
        </authorList>
    </citation>
    <scope>NUCLEOTIDE SEQUENCE [LARGE SCALE GENOMIC DNA]</scope>
    <source>
        <strain evidence="18 22">2789STDY5608849</strain>
        <strain evidence="19 23">2789STDY5834885</strain>
    </source>
</reference>
<dbReference type="EMBL" id="JAFHBD010000045">
    <property type="protein sequence ID" value="MBN2953979.1"/>
    <property type="molecule type" value="Genomic_DNA"/>
</dbReference>
<protein>
    <recommendedName>
        <fullName evidence="4 17">Undecaprenyl-diphosphatase</fullName>
        <ecNumber evidence="3 17">3.6.1.27</ecNumber>
    </recommendedName>
    <alternativeName>
        <fullName evidence="15 17">Bacitracin resistance protein</fullName>
    </alternativeName>
    <alternativeName>
        <fullName evidence="14 17">Undecaprenyl pyrophosphate phosphatase</fullName>
    </alternativeName>
</protein>
<evidence type="ECO:0000256" key="12">
    <source>
        <dbReference type="ARBA" id="ARBA00023251"/>
    </source>
</evidence>
<evidence type="ECO:0000256" key="5">
    <source>
        <dbReference type="ARBA" id="ARBA00022475"/>
    </source>
</evidence>
<keyword evidence="10 17" id="KW-1133">Transmembrane helix</keyword>
<evidence type="ECO:0000256" key="6">
    <source>
        <dbReference type="ARBA" id="ARBA00022692"/>
    </source>
</evidence>
<feature type="transmembrane region" description="Helical" evidence="17">
    <location>
        <begin position="267"/>
        <end position="287"/>
    </location>
</feature>
<keyword evidence="8 17" id="KW-0133">Cell shape</keyword>
<reference evidence="21" key="3">
    <citation type="submission" date="2022-01" db="EMBL/GenBank/DDBJ databases">
        <title>Collection of gut derived symbiotic bacterial strains cultured from healthy donors.</title>
        <authorList>
            <person name="Lin H."/>
            <person name="Kohout C."/>
            <person name="Waligurski E."/>
            <person name="Pamer E.G."/>
        </authorList>
    </citation>
    <scope>NUCLEOTIDE SEQUENCE</scope>
    <source>
        <strain evidence="21">DFI.5.49</strain>
    </source>
</reference>
<dbReference type="HAMAP" id="MF_01006">
    <property type="entry name" value="Undec_diphosphatase"/>
    <property type="match status" value="1"/>
</dbReference>
<keyword evidence="9 17" id="KW-0573">Peptidoglycan synthesis</keyword>
<keyword evidence="13 17" id="KW-0961">Cell wall biogenesis/degradation</keyword>
<dbReference type="Proteomes" id="UP000095709">
    <property type="component" value="Unassembled WGS sequence"/>
</dbReference>
<evidence type="ECO:0000256" key="14">
    <source>
        <dbReference type="ARBA" id="ARBA00032707"/>
    </source>
</evidence>
<dbReference type="GO" id="GO:0005886">
    <property type="term" value="C:plasma membrane"/>
    <property type="evidence" value="ECO:0007669"/>
    <property type="project" value="UniProtKB-SubCell"/>
</dbReference>
<comment type="subcellular location">
    <subcellularLocation>
        <location evidence="1 17">Cell membrane</location>
        <topology evidence="1 17">Multi-pass membrane protein</topology>
    </subcellularLocation>
</comment>
<feature type="transmembrane region" description="Helical" evidence="17">
    <location>
        <begin position="234"/>
        <end position="255"/>
    </location>
</feature>
<dbReference type="RefSeq" id="WP_022462569.1">
    <property type="nucleotide sequence ID" value="NZ_CABJFB010000001.1"/>
</dbReference>
<evidence type="ECO:0000256" key="10">
    <source>
        <dbReference type="ARBA" id="ARBA00022989"/>
    </source>
</evidence>
<dbReference type="GO" id="GO:0009252">
    <property type="term" value="P:peptidoglycan biosynthetic process"/>
    <property type="evidence" value="ECO:0007669"/>
    <property type="project" value="UniProtKB-KW"/>
</dbReference>
<dbReference type="GO" id="GO:0008360">
    <property type="term" value="P:regulation of cell shape"/>
    <property type="evidence" value="ECO:0007669"/>
    <property type="project" value="UniProtKB-KW"/>
</dbReference>
<keyword evidence="7 17" id="KW-0378">Hydrolase</keyword>
<comment type="catalytic activity">
    <reaction evidence="16 17">
        <text>di-trans,octa-cis-undecaprenyl diphosphate + H2O = di-trans,octa-cis-undecaprenyl phosphate + phosphate + H(+)</text>
        <dbReference type="Rhea" id="RHEA:28094"/>
        <dbReference type="ChEBI" id="CHEBI:15377"/>
        <dbReference type="ChEBI" id="CHEBI:15378"/>
        <dbReference type="ChEBI" id="CHEBI:43474"/>
        <dbReference type="ChEBI" id="CHEBI:58405"/>
        <dbReference type="ChEBI" id="CHEBI:60392"/>
        <dbReference type="EC" id="3.6.1.27"/>
    </reaction>
</comment>
<evidence type="ECO:0000256" key="7">
    <source>
        <dbReference type="ARBA" id="ARBA00022801"/>
    </source>
</evidence>
<evidence type="ECO:0000256" key="11">
    <source>
        <dbReference type="ARBA" id="ARBA00023136"/>
    </source>
</evidence>
<dbReference type="InterPro" id="IPR003824">
    <property type="entry name" value="UppP"/>
</dbReference>
<evidence type="ECO:0000313" key="19">
    <source>
        <dbReference type="EMBL" id="CUP84965.1"/>
    </source>
</evidence>
<evidence type="ECO:0000256" key="3">
    <source>
        <dbReference type="ARBA" id="ARBA00012374"/>
    </source>
</evidence>
<feature type="transmembrane region" description="Helical" evidence="17">
    <location>
        <begin position="209"/>
        <end position="228"/>
    </location>
</feature>
<dbReference type="PANTHER" id="PTHR30622">
    <property type="entry name" value="UNDECAPRENYL-DIPHOSPHATASE"/>
    <property type="match status" value="1"/>
</dbReference>
<dbReference type="Proteomes" id="UP000737612">
    <property type="component" value="Unassembled WGS sequence"/>
</dbReference>
<dbReference type="GO" id="GO:0046677">
    <property type="term" value="P:response to antibiotic"/>
    <property type="evidence" value="ECO:0007669"/>
    <property type="project" value="UniProtKB-UniRule"/>
</dbReference>
<evidence type="ECO:0000256" key="15">
    <source>
        <dbReference type="ARBA" id="ARBA00032932"/>
    </source>
</evidence>
<comment type="function">
    <text evidence="17">Catalyzes the dephosphorylation of undecaprenyl diphosphate (UPP). Confers resistance to bacitracin.</text>
</comment>
<evidence type="ECO:0000313" key="22">
    <source>
        <dbReference type="Proteomes" id="UP000095706"/>
    </source>
</evidence>
<evidence type="ECO:0000256" key="8">
    <source>
        <dbReference type="ARBA" id="ARBA00022960"/>
    </source>
</evidence>
<keyword evidence="5 17" id="KW-1003">Cell membrane</keyword>
<keyword evidence="6 17" id="KW-0812">Transmembrane</keyword>
<dbReference type="EC" id="3.6.1.27" evidence="3 17"/>
<evidence type="ECO:0000256" key="13">
    <source>
        <dbReference type="ARBA" id="ARBA00023316"/>
    </source>
</evidence>
<feature type="transmembrane region" description="Helical" evidence="17">
    <location>
        <begin position="137"/>
        <end position="157"/>
    </location>
</feature>
<dbReference type="Proteomes" id="UP001199915">
    <property type="component" value="Unassembled WGS sequence"/>
</dbReference>
<comment type="similarity">
    <text evidence="2 17">Belongs to the UppP family.</text>
</comment>
<evidence type="ECO:0000256" key="2">
    <source>
        <dbReference type="ARBA" id="ARBA00010621"/>
    </source>
</evidence>
<gene>
    <name evidence="19" type="primary">uppP_2</name>
    <name evidence="17" type="synonym">uppP</name>
    <name evidence="18" type="ORF">ERS852406_01937</name>
    <name evidence="19" type="ORF">ERS852498_02964</name>
    <name evidence="20" type="ORF">JTJ23_10390</name>
    <name evidence="21" type="ORF">L0N21_08875</name>
</gene>
<keyword evidence="12 17" id="KW-0046">Antibiotic resistance</keyword>
<proteinExistence type="inferred from homology"/>
<dbReference type="Pfam" id="PF02673">
    <property type="entry name" value="BacA"/>
    <property type="match status" value="1"/>
</dbReference>